<evidence type="ECO:0000256" key="5">
    <source>
        <dbReference type="ARBA" id="ARBA00022801"/>
    </source>
</evidence>
<feature type="domain" description="Peptidase M4" evidence="10">
    <location>
        <begin position="312"/>
        <end position="365"/>
    </location>
</feature>
<dbReference type="PRINTS" id="PR00730">
    <property type="entry name" value="THERMOLYSIN"/>
</dbReference>
<dbReference type="EMBL" id="JBHLXH010000003">
    <property type="protein sequence ID" value="MFC0224671.1"/>
    <property type="molecule type" value="Genomic_DNA"/>
</dbReference>
<evidence type="ECO:0000259" key="13">
    <source>
        <dbReference type="Pfam" id="PF16640"/>
    </source>
</evidence>
<feature type="domain" description="FTP" evidence="12">
    <location>
        <begin position="103"/>
        <end position="148"/>
    </location>
</feature>
<dbReference type="InterPro" id="IPR050728">
    <property type="entry name" value="Zinc_Metalloprotease_M4"/>
</dbReference>
<keyword evidence="3" id="KW-0479">Metal-binding</keyword>
<feature type="domain" description="Bacterial Ig-like" evidence="13">
    <location>
        <begin position="805"/>
        <end position="881"/>
    </location>
</feature>
<reference evidence="14 15" key="1">
    <citation type="submission" date="2024-09" db="EMBL/GenBank/DDBJ databases">
        <authorList>
            <person name="Sun Q."/>
            <person name="Mori K."/>
        </authorList>
    </citation>
    <scope>NUCLEOTIDE SEQUENCE [LARGE SCALE GENOMIC DNA]</scope>
    <source>
        <strain evidence="14 15">CCM 8654</strain>
    </source>
</reference>
<evidence type="ECO:0000259" key="12">
    <source>
        <dbReference type="Pfam" id="PF07504"/>
    </source>
</evidence>
<feature type="chain" id="PRO_5045612310" evidence="9">
    <location>
        <begin position="30"/>
        <end position="887"/>
    </location>
</feature>
<comment type="caution">
    <text evidence="14">The sequence shown here is derived from an EMBL/GenBank/DDBJ whole genome shotgun (WGS) entry which is preliminary data.</text>
</comment>
<evidence type="ECO:0000259" key="10">
    <source>
        <dbReference type="Pfam" id="PF01447"/>
    </source>
</evidence>
<evidence type="ECO:0000256" key="3">
    <source>
        <dbReference type="ARBA" id="ARBA00022723"/>
    </source>
</evidence>
<dbReference type="Pfam" id="PF07504">
    <property type="entry name" value="FTP"/>
    <property type="match status" value="1"/>
</dbReference>
<accession>A0ABV6E6P1</accession>
<keyword evidence="6" id="KW-0862">Zinc</keyword>
<dbReference type="RefSeq" id="WP_378520450.1">
    <property type="nucleotide sequence ID" value="NZ_CBCSDI010000034.1"/>
</dbReference>
<keyword evidence="5" id="KW-0378">Hydrolase</keyword>
<evidence type="ECO:0000256" key="1">
    <source>
        <dbReference type="ARBA" id="ARBA00009388"/>
    </source>
</evidence>
<dbReference type="InterPro" id="IPR027268">
    <property type="entry name" value="Peptidase_M4/M1_CTD_sf"/>
</dbReference>
<dbReference type="InterPro" id="IPR013856">
    <property type="entry name" value="Peptidase_M4_domain"/>
</dbReference>
<keyword evidence="7" id="KW-0482">Metalloprotease</keyword>
<feature type="domain" description="Peptidase M4 C-terminal" evidence="11">
    <location>
        <begin position="369"/>
        <end position="524"/>
    </location>
</feature>
<dbReference type="PANTHER" id="PTHR33794">
    <property type="entry name" value="BACILLOLYSIN"/>
    <property type="match status" value="1"/>
</dbReference>
<dbReference type="Pfam" id="PF02868">
    <property type="entry name" value="Peptidase_M4_C"/>
    <property type="match status" value="1"/>
</dbReference>
<evidence type="ECO:0000256" key="7">
    <source>
        <dbReference type="ARBA" id="ARBA00023049"/>
    </source>
</evidence>
<dbReference type="Gene3D" id="1.10.390.10">
    <property type="entry name" value="Neutral Protease Domain 2"/>
    <property type="match status" value="1"/>
</dbReference>
<dbReference type="Pfam" id="PF16640">
    <property type="entry name" value="Big_3_5"/>
    <property type="match status" value="1"/>
</dbReference>
<evidence type="ECO:0000256" key="4">
    <source>
        <dbReference type="ARBA" id="ARBA00022729"/>
    </source>
</evidence>
<evidence type="ECO:0000313" key="15">
    <source>
        <dbReference type="Proteomes" id="UP001589698"/>
    </source>
</evidence>
<dbReference type="InterPro" id="IPR032109">
    <property type="entry name" value="Big_3_5"/>
</dbReference>
<dbReference type="Gene3D" id="2.60.40.10">
    <property type="entry name" value="Immunoglobulins"/>
    <property type="match status" value="1"/>
</dbReference>
<comment type="similarity">
    <text evidence="1">Belongs to the peptidase M4 family.</text>
</comment>
<dbReference type="InterPro" id="IPR001570">
    <property type="entry name" value="Peptidase_M4_C_domain"/>
</dbReference>
<sequence>MRMHRKATVALAAAAVVAGGQLAWAGAQAAPTGRDDGASLLRADASSGLRLERDPQGVVDFVGTTDGGSVVNPGVTGEESLRDAARAHLDRYGSALGLTRASQLRATTTTATPSGQEAVRFQQSVDGAPVIGGQVVVSLRPDHQLGSMLATLSRTRALPSATVTESAARTTAARAAARSADAKGLTTTPQGRAVWDPAVFGGAGSAQGVWSFEVGDGEAVRRLVLVDDTSGRVLLDLDQVEHLDRVVCDANNVATDAVPCTSGFARTETSGPSGVDDVNYAFDHAGEVAAAYQEIAGLDLTQAIGIDVGGVKKLASTVRYCAPGYDCPVNDPYENAFWNGTQMYYGDGFANADDVVGHEMTHGVIDQYSELFYWGQSGAMNESIADIMGEVVDHRAGLEAGDADWKLAEDLSIGAIRDMKDPTSFGDPDRMTSPLYTADLTRWNLYGAYPDGGGVHQNSGVGNKTAYLISQGGTFNGQTIAGIDGGDTGLTKTGKLYFDAITRLTSGSDYANLAAVLEQSCADFAASGTAGFTTADCDNVKKAVLATELRTTPTNAPQPADAVRACPTGTTLRELFNSETGDPATKFTTTSSAIWGYGVNPDWDANATSGKTSWFGYNPDPDLYGDPTSASITAAQGIALPAGQKSFLSFNQWRLFEWYPEGYLPSGTTYVDGGTVEVDSGAGAVDASSLPWVNGPQQTLTNGPAGTNPWAGRRAFAGDSFGWTTSQVDLSSLGGKTVKPSFTNRSDEASSFIGWFLDDISVYTCDVLPVATPSAPTPPAPTPTPTPPPATKAPSTTKLKVTSKAGKVTVTAKVKASGARASGKVTFKVSGKKSITKAVKVKKGKAVLVLKGKVLDKLGKGKHKVKATYKGSDTVARSKARASFNLR</sequence>
<dbReference type="Gene3D" id="3.10.170.10">
    <property type="match status" value="1"/>
</dbReference>
<feature type="compositionally biased region" description="Pro residues" evidence="8">
    <location>
        <begin position="775"/>
        <end position="791"/>
    </location>
</feature>
<name>A0ABV6E6P1_9ACTN</name>
<dbReference type="Pfam" id="PF01447">
    <property type="entry name" value="Peptidase_M4"/>
    <property type="match status" value="1"/>
</dbReference>
<dbReference type="PANTHER" id="PTHR33794:SF1">
    <property type="entry name" value="BACILLOLYSIN"/>
    <property type="match status" value="1"/>
</dbReference>
<dbReference type="InterPro" id="IPR011096">
    <property type="entry name" value="FTP_domain"/>
</dbReference>
<protein>
    <submittedName>
        <fullName evidence="14">M4 family metallopeptidase</fullName>
    </submittedName>
</protein>
<dbReference type="CDD" id="cd09597">
    <property type="entry name" value="M4_TLP"/>
    <property type="match status" value="1"/>
</dbReference>
<proteinExistence type="inferred from homology"/>
<dbReference type="SUPFAM" id="SSF55486">
    <property type="entry name" value="Metalloproteases ('zincins'), catalytic domain"/>
    <property type="match status" value="1"/>
</dbReference>
<evidence type="ECO:0000259" key="11">
    <source>
        <dbReference type="Pfam" id="PF02868"/>
    </source>
</evidence>
<organism evidence="14 15">
    <name type="scientific">Nocardioides zeicaulis</name>
    <dbReference type="NCBI Taxonomy" id="1776857"/>
    <lineage>
        <taxon>Bacteria</taxon>
        <taxon>Bacillati</taxon>
        <taxon>Actinomycetota</taxon>
        <taxon>Actinomycetes</taxon>
        <taxon>Propionibacteriales</taxon>
        <taxon>Nocardioidaceae</taxon>
        <taxon>Nocardioides</taxon>
    </lineage>
</organism>
<keyword evidence="15" id="KW-1185">Reference proteome</keyword>
<keyword evidence="4 9" id="KW-0732">Signal</keyword>
<evidence type="ECO:0000256" key="6">
    <source>
        <dbReference type="ARBA" id="ARBA00022833"/>
    </source>
</evidence>
<gene>
    <name evidence="14" type="ORF">ACFFJG_19440</name>
</gene>
<feature type="region of interest" description="Disordered" evidence="8">
    <location>
        <begin position="774"/>
        <end position="795"/>
    </location>
</feature>
<dbReference type="Proteomes" id="UP001589698">
    <property type="component" value="Unassembled WGS sequence"/>
</dbReference>
<evidence type="ECO:0000256" key="8">
    <source>
        <dbReference type="SAM" id="MobiDB-lite"/>
    </source>
</evidence>
<feature type="signal peptide" evidence="9">
    <location>
        <begin position="1"/>
        <end position="29"/>
    </location>
</feature>
<keyword evidence="2" id="KW-0645">Protease</keyword>
<evidence type="ECO:0000313" key="14">
    <source>
        <dbReference type="EMBL" id="MFC0224671.1"/>
    </source>
</evidence>
<dbReference type="InterPro" id="IPR023612">
    <property type="entry name" value="Peptidase_M4"/>
</dbReference>
<evidence type="ECO:0000256" key="9">
    <source>
        <dbReference type="SAM" id="SignalP"/>
    </source>
</evidence>
<dbReference type="InterPro" id="IPR013783">
    <property type="entry name" value="Ig-like_fold"/>
</dbReference>
<evidence type="ECO:0000256" key="2">
    <source>
        <dbReference type="ARBA" id="ARBA00022670"/>
    </source>
</evidence>
<dbReference type="Gene3D" id="3.10.450.490">
    <property type="match status" value="1"/>
</dbReference>